<sequence>MHFSSIMILQTSFMIHNVQLSATSFTNTQTLQHSWIYTFHFSQAPVFSSSIRPPSSITRLIRLYALHYREPQFGLKQLQFAHSLQISFGSEN</sequence>
<dbReference type="AlphaFoldDB" id="A0A914LF90"/>
<protein>
    <submittedName>
        <fullName evidence="2">Candidate secreted effector</fullName>
    </submittedName>
</protein>
<evidence type="ECO:0000313" key="1">
    <source>
        <dbReference type="Proteomes" id="UP000887563"/>
    </source>
</evidence>
<name>A0A914LF90_MELIC</name>
<proteinExistence type="predicted"/>
<organism evidence="1 2">
    <name type="scientific">Meloidogyne incognita</name>
    <name type="common">Southern root-knot nematode worm</name>
    <name type="synonym">Oxyuris incognita</name>
    <dbReference type="NCBI Taxonomy" id="6306"/>
    <lineage>
        <taxon>Eukaryota</taxon>
        <taxon>Metazoa</taxon>
        <taxon>Ecdysozoa</taxon>
        <taxon>Nematoda</taxon>
        <taxon>Chromadorea</taxon>
        <taxon>Rhabditida</taxon>
        <taxon>Tylenchina</taxon>
        <taxon>Tylenchomorpha</taxon>
        <taxon>Tylenchoidea</taxon>
        <taxon>Meloidogynidae</taxon>
        <taxon>Meloidogyninae</taxon>
        <taxon>Meloidogyne</taxon>
        <taxon>Meloidogyne incognita group</taxon>
    </lineage>
</organism>
<reference evidence="2" key="1">
    <citation type="submission" date="2022-11" db="UniProtKB">
        <authorList>
            <consortium name="WormBaseParasite"/>
        </authorList>
    </citation>
    <scope>IDENTIFICATION</scope>
</reference>
<dbReference type="Proteomes" id="UP000887563">
    <property type="component" value="Unplaced"/>
</dbReference>
<accession>A0A914LF90</accession>
<keyword evidence="1" id="KW-1185">Reference proteome</keyword>
<dbReference type="WBParaSite" id="Minc3s00475g12981">
    <property type="protein sequence ID" value="Minc3s00475g12981"/>
    <property type="gene ID" value="Minc3s00475g12981"/>
</dbReference>
<evidence type="ECO:0000313" key="2">
    <source>
        <dbReference type="WBParaSite" id="Minc3s00475g12981"/>
    </source>
</evidence>